<accession>A0A378VZL2</accession>
<feature type="region of interest" description="Disordered" evidence="1">
    <location>
        <begin position="1"/>
        <end position="111"/>
    </location>
</feature>
<evidence type="ECO:0000313" key="2">
    <source>
        <dbReference type="EMBL" id="SUA23822.1"/>
    </source>
</evidence>
<evidence type="ECO:0000256" key="1">
    <source>
        <dbReference type="SAM" id="MobiDB-lite"/>
    </source>
</evidence>
<protein>
    <submittedName>
        <fullName evidence="2">Pseudouridine synthase</fullName>
    </submittedName>
</protein>
<organism evidence="2">
    <name type="scientific">Neisseria gonorrhoeae</name>
    <dbReference type="NCBI Taxonomy" id="485"/>
    <lineage>
        <taxon>Bacteria</taxon>
        <taxon>Pseudomonadati</taxon>
        <taxon>Pseudomonadota</taxon>
        <taxon>Betaproteobacteria</taxon>
        <taxon>Neisseriales</taxon>
        <taxon>Neisseriaceae</taxon>
        <taxon>Neisseria</taxon>
    </lineage>
</organism>
<proteinExistence type="predicted"/>
<reference evidence="2" key="1">
    <citation type="submission" date="2018-06" db="EMBL/GenBank/DDBJ databases">
        <authorList>
            <consortium name="Pathogen Informatics"/>
            <person name="Doyle S."/>
        </authorList>
    </citation>
    <scope>NUCLEOTIDE SEQUENCE [LARGE SCALE GENOMIC DNA]</scope>
    <source>
        <strain evidence="2">NCTC11421</strain>
    </source>
</reference>
<gene>
    <name evidence="2" type="ORF">NCTC11421_01812</name>
</gene>
<name>A0A378VZL2_NEIGO</name>
<sequence>MARRCSPVCQETAKPFKSKARPKDETRKTAAQAYGQKASDGIKLQNAPNSAPPKPKTRRPQSQPKIMEHARDLKERRSDLSRMEPERLQKCLQPPASARAAKWKNGSTTAG</sequence>
<dbReference type="AlphaFoldDB" id="A0A378VZL2"/>
<feature type="compositionally biased region" description="Basic and acidic residues" evidence="1">
    <location>
        <begin position="66"/>
        <end position="89"/>
    </location>
</feature>
<dbReference type="EMBL" id="UGRI01000001">
    <property type="protein sequence ID" value="SUA23822.1"/>
    <property type="molecule type" value="Genomic_DNA"/>
</dbReference>